<name>A0A072VA10_MEDTR</name>
<protein>
    <submittedName>
        <fullName evidence="1 2">Uncharacterized protein</fullName>
    </submittedName>
</protein>
<organism evidence="1 3">
    <name type="scientific">Medicago truncatula</name>
    <name type="common">Barrel medic</name>
    <name type="synonym">Medicago tribuloides</name>
    <dbReference type="NCBI Taxonomy" id="3880"/>
    <lineage>
        <taxon>Eukaryota</taxon>
        <taxon>Viridiplantae</taxon>
        <taxon>Streptophyta</taxon>
        <taxon>Embryophyta</taxon>
        <taxon>Tracheophyta</taxon>
        <taxon>Spermatophyta</taxon>
        <taxon>Magnoliopsida</taxon>
        <taxon>eudicotyledons</taxon>
        <taxon>Gunneridae</taxon>
        <taxon>Pentapetalae</taxon>
        <taxon>rosids</taxon>
        <taxon>fabids</taxon>
        <taxon>Fabales</taxon>
        <taxon>Fabaceae</taxon>
        <taxon>Papilionoideae</taxon>
        <taxon>50 kb inversion clade</taxon>
        <taxon>NPAAA clade</taxon>
        <taxon>Hologalegina</taxon>
        <taxon>IRL clade</taxon>
        <taxon>Trifolieae</taxon>
        <taxon>Medicago</taxon>
    </lineage>
</organism>
<dbReference type="HOGENOM" id="CLU_2174719_0_0_1"/>
<dbReference type="EnsemblPlants" id="KEH38431">
    <property type="protein sequence ID" value="KEH38431"/>
    <property type="gene ID" value="MTR_2g071755"/>
</dbReference>
<proteinExistence type="predicted"/>
<dbReference type="Proteomes" id="UP000002051">
    <property type="component" value="Chromosome 2"/>
</dbReference>
<gene>
    <name evidence="1" type="ordered locus">MTR_2g071755</name>
</gene>
<dbReference type="EMBL" id="CM001218">
    <property type="protein sequence ID" value="KEH38431.1"/>
    <property type="molecule type" value="Genomic_DNA"/>
</dbReference>
<reference evidence="2" key="3">
    <citation type="submission" date="2015-04" db="UniProtKB">
        <authorList>
            <consortium name="EnsemblPlants"/>
        </authorList>
    </citation>
    <scope>IDENTIFICATION</scope>
    <source>
        <strain evidence="2">cv. Jemalong A17</strain>
    </source>
</reference>
<evidence type="ECO:0000313" key="2">
    <source>
        <dbReference type="EnsemblPlants" id="KEH38431"/>
    </source>
</evidence>
<dbReference type="AlphaFoldDB" id="A0A072VA10"/>
<reference evidence="1 3" key="2">
    <citation type="journal article" date="2014" name="BMC Genomics">
        <title>An improved genome release (version Mt4.0) for the model legume Medicago truncatula.</title>
        <authorList>
            <person name="Tang H."/>
            <person name="Krishnakumar V."/>
            <person name="Bidwell S."/>
            <person name="Rosen B."/>
            <person name="Chan A."/>
            <person name="Zhou S."/>
            <person name="Gentzbittel L."/>
            <person name="Childs K.L."/>
            <person name="Yandell M."/>
            <person name="Gundlach H."/>
            <person name="Mayer K.F."/>
            <person name="Schwartz D.C."/>
            <person name="Town C.D."/>
        </authorList>
    </citation>
    <scope>GENOME REANNOTATION</scope>
    <source>
        <strain evidence="1">A17</strain>
        <strain evidence="2 3">cv. Jemalong A17</strain>
    </source>
</reference>
<keyword evidence="3" id="KW-1185">Reference proteome</keyword>
<reference evidence="1 3" key="1">
    <citation type="journal article" date="2011" name="Nature">
        <title>The Medicago genome provides insight into the evolution of rhizobial symbioses.</title>
        <authorList>
            <person name="Young N.D."/>
            <person name="Debelle F."/>
            <person name="Oldroyd G.E."/>
            <person name="Geurts R."/>
            <person name="Cannon S.B."/>
            <person name="Udvardi M.K."/>
            <person name="Benedito V.A."/>
            <person name="Mayer K.F."/>
            <person name="Gouzy J."/>
            <person name="Schoof H."/>
            <person name="Van de Peer Y."/>
            <person name="Proost S."/>
            <person name="Cook D.R."/>
            <person name="Meyers B.C."/>
            <person name="Spannagl M."/>
            <person name="Cheung F."/>
            <person name="De Mita S."/>
            <person name="Krishnakumar V."/>
            <person name="Gundlach H."/>
            <person name="Zhou S."/>
            <person name="Mudge J."/>
            <person name="Bharti A.K."/>
            <person name="Murray J.D."/>
            <person name="Naoumkina M.A."/>
            <person name="Rosen B."/>
            <person name="Silverstein K.A."/>
            <person name="Tang H."/>
            <person name="Rombauts S."/>
            <person name="Zhao P.X."/>
            <person name="Zhou P."/>
            <person name="Barbe V."/>
            <person name="Bardou P."/>
            <person name="Bechner M."/>
            <person name="Bellec A."/>
            <person name="Berger A."/>
            <person name="Berges H."/>
            <person name="Bidwell S."/>
            <person name="Bisseling T."/>
            <person name="Choisne N."/>
            <person name="Couloux A."/>
            <person name="Denny R."/>
            <person name="Deshpande S."/>
            <person name="Dai X."/>
            <person name="Doyle J.J."/>
            <person name="Dudez A.M."/>
            <person name="Farmer A.D."/>
            <person name="Fouteau S."/>
            <person name="Franken C."/>
            <person name="Gibelin C."/>
            <person name="Gish J."/>
            <person name="Goldstein S."/>
            <person name="Gonzalez A.J."/>
            <person name="Green P.J."/>
            <person name="Hallab A."/>
            <person name="Hartog M."/>
            <person name="Hua A."/>
            <person name="Humphray S.J."/>
            <person name="Jeong D.H."/>
            <person name="Jing Y."/>
            <person name="Jocker A."/>
            <person name="Kenton S.M."/>
            <person name="Kim D.J."/>
            <person name="Klee K."/>
            <person name="Lai H."/>
            <person name="Lang C."/>
            <person name="Lin S."/>
            <person name="Macmil S.L."/>
            <person name="Magdelenat G."/>
            <person name="Matthews L."/>
            <person name="McCorrison J."/>
            <person name="Monaghan E.L."/>
            <person name="Mun J.H."/>
            <person name="Najar F.Z."/>
            <person name="Nicholson C."/>
            <person name="Noirot C."/>
            <person name="O'Bleness M."/>
            <person name="Paule C.R."/>
            <person name="Poulain J."/>
            <person name="Prion F."/>
            <person name="Qin B."/>
            <person name="Qu C."/>
            <person name="Retzel E.F."/>
            <person name="Riddle C."/>
            <person name="Sallet E."/>
            <person name="Samain S."/>
            <person name="Samson N."/>
            <person name="Sanders I."/>
            <person name="Saurat O."/>
            <person name="Scarpelli C."/>
            <person name="Schiex T."/>
            <person name="Segurens B."/>
            <person name="Severin A.J."/>
            <person name="Sherrier D.J."/>
            <person name="Shi R."/>
            <person name="Sims S."/>
            <person name="Singer S.R."/>
            <person name="Sinharoy S."/>
            <person name="Sterck L."/>
            <person name="Viollet A."/>
            <person name="Wang B.B."/>
            <person name="Wang K."/>
            <person name="Wang M."/>
            <person name="Wang X."/>
            <person name="Warfsmann J."/>
            <person name="Weissenbach J."/>
            <person name="White D.D."/>
            <person name="White J.D."/>
            <person name="Wiley G.B."/>
            <person name="Wincker P."/>
            <person name="Xing Y."/>
            <person name="Yang L."/>
            <person name="Yao Z."/>
            <person name="Ying F."/>
            <person name="Zhai J."/>
            <person name="Zhou L."/>
            <person name="Zuber A."/>
            <person name="Denarie J."/>
            <person name="Dixon R.A."/>
            <person name="May G.D."/>
            <person name="Schwartz D.C."/>
            <person name="Rogers J."/>
            <person name="Quetier F."/>
            <person name="Town C.D."/>
            <person name="Roe B.A."/>
        </authorList>
    </citation>
    <scope>NUCLEOTIDE SEQUENCE [LARGE SCALE GENOMIC DNA]</scope>
    <source>
        <strain evidence="1">A17</strain>
        <strain evidence="2 3">cv. Jemalong A17</strain>
    </source>
</reference>
<evidence type="ECO:0000313" key="3">
    <source>
        <dbReference type="Proteomes" id="UP000002051"/>
    </source>
</evidence>
<evidence type="ECO:0000313" key="1">
    <source>
        <dbReference type="EMBL" id="KEH38431.1"/>
    </source>
</evidence>
<accession>A0A072VA10</accession>
<sequence length="110" mass="12646">MKLLTNYTTIVYYFSKLIITTDNRKYAIGQKNSSNIDRIFPADFSLFLKMYISCGSQNPKSLKNSQETGLLRNFHQYPQSNDQSLTDQILNQDTNEQTTSAYTQNKALDS</sequence>